<reference evidence="8" key="1">
    <citation type="submission" date="2020-10" db="EMBL/GenBank/DDBJ databases">
        <title>Bacterium isolated from coastal waters sediment.</title>
        <authorList>
            <person name="Chen R.-J."/>
            <person name="Lu D.-C."/>
            <person name="Zhu K.-L."/>
            <person name="Du Z.-J."/>
        </authorList>
    </citation>
    <scope>NUCLEOTIDE SEQUENCE</scope>
    <source>
        <strain evidence="8">N1Y112</strain>
    </source>
</reference>
<proteinExistence type="inferred from homology"/>
<dbReference type="AlphaFoldDB" id="A0A8J7FBQ4"/>
<feature type="domain" description="Methyl-accepting transducer" evidence="6">
    <location>
        <begin position="388"/>
        <end position="624"/>
    </location>
</feature>
<gene>
    <name evidence="8" type="ORF">IOQ59_12160</name>
</gene>
<dbReference type="GO" id="GO:0016020">
    <property type="term" value="C:membrane"/>
    <property type="evidence" value="ECO:0007669"/>
    <property type="project" value="UniProtKB-SubCell"/>
</dbReference>
<dbReference type="GO" id="GO:0007165">
    <property type="term" value="P:signal transduction"/>
    <property type="evidence" value="ECO:0007669"/>
    <property type="project" value="UniProtKB-KW"/>
</dbReference>
<accession>A0A8J7FBQ4</accession>
<evidence type="ECO:0000256" key="3">
    <source>
        <dbReference type="ARBA" id="ARBA00029447"/>
    </source>
</evidence>
<sequence length="660" mass="71114">MNLSIGIRVGVGFLAMIILLILCGSAGLFGVNQVSSSLLFVSGPARDVSDGGRETTINLQQEMLVTERILSNDIPLKQGKKMLRESRKASRASLKSIKSTGLIEEQVLVKTESLIAQYRGSQLSLLSDFKTIREQRMQLLEATNNTLDKVAVAQEDVLIKADEHFLDRRKSEELNDLDMMLSEIRVGVLMRNYSLQQLFEGADPTEQMLIMNEQRKQLVDTLDRVLQRLKYHEMSEQSEGLEQSFQQMQQLYVQVVVEFTTFKESRKDMGKLIDRVLAALENVQNKGTEAVTGEISKVDDLVTTADTMIIAAAVGGVLAAIIALAVTIFTVVHPIRNVAENLQLIGAGEGDLNVSLPESGATELKTLAEGFNGFVEKIRTTVSGVSSAVDELGSAASSLRNVSNDAALAISRQSDETDQAAAAINEMSATATDVAENAASAATAANSADKAADQGKNEVDTTIDAIRNQVSQLNTAAGVIEQLAQDSKSIGTVLDVINDIADKTNLLALNAAIEAARAGDAGRGFAVVADEVRELASRTQSATTEIQDVINKLQSAASEAVTSMHNSRDYAEQSAAQAEHAGTSLNEITRESSTISDMTVQIAQAAEQQADVAETINQNVVTISERARETQDASTRISSSTDELALIAQRLQTLVSEFRY</sequence>
<keyword evidence="5" id="KW-1133">Transmembrane helix</keyword>
<dbReference type="PANTHER" id="PTHR32089:SF120">
    <property type="entry name" value="METHYL-ACCEPTING CHEMOTAXIS PROTEIN TLPQ"/>
    <property type="match status" value="1"/>
</dbReference>
<dbReference type="SMART" id="SM00304">
    <property type="entry name" value="HAMP"/>
    <property type="match status" value="2"/>
</dbReference>
<dbReference type="RefSeq" id="WP_193953649.1">
    <property type="nucleotide sequence ID" value="NZ_JADEYS010000011.1"/>
</dbReference>
<dbReference type="InterPro" id="IPR004089">
    <property type="entry name" value="MCPsignal_dom"/>
</dbReference>
<dbReference type="Pfam" id="PF00672">
    <property type="entry name" value="HAMP"/>
    <property type="match status" value="1"/>
</dbReference>
<dbReference type="FunFam" id="1.10.287.950:FF:000001">
    <property type="entry name" value="Methyl-accepting chemotaxis sensory transducer"/>
    <property type="match status" value="1"/>
</dbReference>
<feature type="transmembrane region" description="Helical" evidence="5">
    <location>
        <begin position="12"/>
        <end position="31"/>
    </location>
</feature>
<evidence type="ECO:0000256" key="1">
    <source>
        <dbReference type="ARBA" id="ARBA00004370"/>
    </source>
</evidence>
<dbReference type="PANTHER" id="PTHR32089">
    <property type="entry name" value="METHYL-ACCEPTING CHEMOTAXIS PROTEIN MCPB"/>
    <property type="match status" value="1"/>
</dbReference>
<name>A0A8J7FBQ4_9GAMM</name>
<keyword evidence="2 4" id="KW-0807">Transducer</keyword>
<dbReference type="SMART" id="SM00283">
    <property type="entry name" value="MA"/>
    <property type="match status" value="1"/>
</dbReference>
<feature type="transmembrane region" description="Helical" evidence="5">
    <location>
        <begin position="308"/>
        <end position="332"/>
    </location>
</feature>
<dbReference type="PROSITE" id="PS50885">
    <property type="entry name" value="HAMP"/>
    <property type="match status" value="1"/>
</dbReference>
<comment type="similarity">
    <text evidence="3">Belongs to the methyl-accepting chemotaxis (MCP) protein family.</text>
</comment>
<dbReference type="GO" id="GO:0006935">
    <property type="term" value="P:chemotaxis"/>
    <property type="evidence" value="ECO:0007669"/>
    <property type="project" value="UniProtKB-ARBA"/>
</dbReference>
<keyword evidence="5" id="KW-0472">Membrane</keyword>
<feature type="domain" description="HAMP" evidence="7">
    <location>
        <begin position="329"/>
        <end position="383"/>
    </location>
</feature>
<evidence type="ECO:0000313" key="8">
    <source>
        <dbReference type="EMBL" id="MBE9398012.1"/>
    </source>
</evidence>
<protein>
    <submittedName>
        <fullName evidence="8">Methyl-accepting chemotaxis protein</fullName>
    </submittedName>
</protein>
<keyword evidence="5" id="KW-0812">Transmembrane</keyword>
<dbReference type="EMBL" id="JADEYS010000011">
    <property type="protein sequence ID" value="MBE9398012.1"/>
    <property type="molecule type" value="Genomic_DNA"/>
</dbReference>
<evidence type="ECO:0000256" key="4">
    <source>
        <dbReference type="PROSITE-ProRule" id="PRU00284"/>
    </source>
</evidence>
<dbReference type="SUPFAM" id="SSF58104">
    <property type="entry name" value="Methyl-accepting chemotaxis protein (MCP) signaling domain"/>
    <property type="match status" value="1"/>
</dbReference>
<dbReference type="CDD" id="cd06225">
    <property type="entry name" value="HAMP"/>
    <property type="match status" value="1"/>
</dbReference>
<organism evidence="8 9">
    <name type="scientific">Pontibacterium sinense</name>
    <dbReference type="NCBI Taxonomy" id="2781979"/>
    <lineage>
        <taxon>Bacteria</taxon>
        <taxon>Pseudomonadati</taxon>
        <taxon>Pseudomonadota</taxon>
        <taxon>Gammaproteobacteria</taxon>
        <taxon>Oceanospirillales</taxon>
        <taxon>Oceanospirillaceae</taxon>
        <taxon>Pontibacterium</taxon>
    </lineage>
</organism>
<dbReference type="Proteomes" id="UP000640333">
    <property type="component" value="Unassembled WGS sequence"/>
</dbReference>
<evidence type="ECO:0000256" key="2">
    <source>
        <dbReference type="ARBA" id="ARBA00023224"/>
    </source>
</evidence>
<dbReference type="PROSITE" id="PS50111">
    <property type="entry name" value="CHEMOTAXIS_TRANSDUC_2"/>
    <property type="match status" value="1"/>
</dbReference>
<evidence type="ECO:0000259" key="7">
    <source>
        <dbReference type="PROSITE" id="PS50885"/>
    </source>
</evidence>
<dbReference type="Pfam" id="PF00015">
    <property type="entry name" value="MCPsignal"/>
    <property type="match status" value="1"/>
</dbReference>
<comment type="subcellular location">
    <subcellularLocation>
        <location evidence="1">Membrane</location>
    </subcellularLocation>
</comment>
<dbReference type="Gene3D" id="1.10.287.950">
    <property type="entry name" value="Methyl-accepting chemotaxis protein"/>
    <property type="match status" value="1"/>
</dbReference>
<dbReference type="InterPro" id="IPR003660">
    <property type="entry name" value="HAMP_dom"/>
</dbReference>
<keyword evidence="9" id="KW-1185">Reference proteome</keyword>
<evidence type="ECO:0000259" key="6">
    <source>
        <dbReference type="PROSITE" id="PS50111"/>
    </source>
</evidence>
<evidence type="ECO:0000256" key="5">
    <source>
        <dbReference type="SAM" id="Phobius"/>
    </source>
</evidence>
<evidence type="ECO:0000313" key="9">
    <source>
        <dbReference type="Proteomes" id="UP000640333"/>
    </source>
</evidence>
<comment type="caution">
    <text evidence="8">The sequence shown here is derived from an EMBL/GenBank/DDBJ whole genome shotgun (WGS) entry which is preliminary data.</text>
</comment>